<reference evidence="2" key="1">
    <citation type="submission" date="2023-06" db="EMBL/GenBank/DDBJ databases">
        <authorList>
            <person name="Delattre M."/>
        </authorList>
    </citation>
    <scope>NUCLEOTIDE SEQUENCE</scope>
    <source>
        <strain evidence="2">AF72</strain>
    </source>
</reference>
<dbReference type="EMBL" id="CATQJA010002558">
    <property type="protein sequence ID" value="CAJ0571355.1"/>
    <property type="molecule type" value="Genomic_DNA"/>
</dbReference>
<sequence>MARVPALLLLACLLGFYLINVARADCYRCVDGDLGPLFAIAINPDYNYLDGAYIQSHKNCTTVEEITEKSPGDKCIQAYFIGKERGEYKHAILRNTASNAFLAKGWKVGSEVKPAEAPMIRYVVDSCEGHLCNKMPMEELEQLAKSTNRIGYTMIVFPVVACLITRIV</sequence>
<evidence type="ECO:0000313" key="3">
    <source>
        <dbReference type="Proteomes" id="UP001177023"/>
    </source>
</evidence>
<evidence type="ECO:0000313" key="2">
    <source>
        <dbReference type="EMBL" id="CAJ0571355.1"/>
    </source>
</evidence>
<accession>A0AA36CN05</accession>
<gene>
    <name evidence="2" type="ORF">MSPICULIGERA_LOCUS9764</name>
</gene>
<comment type="caution">
    <text evidence="2">The sequence shown here is derived from an EMBL/GenBank/DDBJ whole genome shotgun (WGS) entry which is preliminary data.</text>
</comment>
<name>A0AA36CN05_9BILA</name>
<feature type="chain" id="PRO_5041295965" evidence="1">
    <location>
        <begin position="25"/>
        <end position="168"/>
    </location>
</feature>
<dbReference type="Proteomes" id="UP001177023">
    <property type="component" value="Unassembled WGS sequence"/>
</dbReference>
<evidence type="ECO:0000256" key="1">
    <source>
        <dbReference type="SAM" id="SignalP"/>
    </source>
</evidence>
<dbReference type="AlphaFoldDB" id="A0AA36CN05"/>
<keyword evidence="3" id="KW-1185">Reference proteome</keyword>
<keyword evidence="1" id="KW-0732">Signal</keyword>
<organism evidence="2 3">
    <name type="scientific">Mesorhabditis spiculigera</name>
    <dbReference type="NCBI Taxonomy" id="96644"/>
    <lineage>
        <taxon>Eukaryota</taxon>
        <taxon>Metazoa</taxon>
        <taxon>Ecdysozoa</taxon>
        <taxon>Nematoda</taxon>
        <taxon>Chromadorea</taxon>
        <taxon>Rhabditida</taxon>
        <taxon>Rhabditina</taxon>
        <taxon>Rhabditomorpha</taxon>
        <taxon>Rhabditoidea</taxon>
        <taxon>Rhabditidae</taxon>
        <taxon>Mesorhabditinae</taxon>
        <taxon>Mesorhabditis</taxon>
    </lineage>
</organism>
<proteinExistence type="predicted"/>
<feature type="signal peptide" evidence="1">
    <location>
        <begin position="1"/>
        <end position="24"/>
    </location>
</feature>
<feature type="non-terminal residue" evidence="2">
    <location>
        <position position="1"/>
    </location>
</feature>
<protein>
    <submittedName>
        <fullName evidence="2">Uncharacterized protein</fullName>
    </submittedName>
</protein>